<dbReference type="AlphaFoldDB" id="A0A9D2HST9"/>
<comment type="caution">
    <text evidence="1">The sequence shown here is derived from an EMBL/GenBank/DDBJ whole genome shotgun (WGS) entry which is preliminary data.</text>
</comment>
<name>A0A9D2HST9_9BACE</name>
<reference evidence="1" key="1">
    <citation type="journal article" date="2021" name="PeerJ">
        <title>Extensive microbial diversity within the chicken gut microbiome revealed by metagenomics and culture.</title>
        <authorList>
            <person name="Gilroy R."/>
            <person name="Ravi A."/>
            <person name="Getino M."/>
            <person name="Pursley I."/>
            <person name="Horton D.L."/>
            <person name="Alikhan N.F."/>
            <person name="Baker D."/>
            <person name="Gharbi K."/>
            <person name="Hall N."/>
            <person name="Watson M."/>
            <person name="Adriaenssens E.M."/>
            <person name="Foster-Nyarko E."/>
            <person name="Jarju S."/>
            <person name="Secka A."/>
            <person name="Antonio M."/>
            <person name="Oren A."/>
            <person name="Chaudhuri R.R."/>
            <person name="La Ragione R."/>
            <person name="Hildebrand F."/>
            <person name="Pallen M.J."/>
        </authorList>
    </citation>
    <scope>NUCLEOTIDE SEQUENCE</scope>
    <source>
        <strain evidence="1">ChiHecec1B25-7008</strain>
    </source>
</reference>
<gene>
    <name evidence="1" type="ORF">H9785_07225</name>
</gene>
<evidence type="ECO:0000313" key="1">
    <source>
        <dbReference type="EMBL" id="HJA83741.1"/>
    </source>
</evidence>
<reference evidence="1" key="2">
    <citation type="submission" date="2021-04" db="EMBL/GenBank/DDBJ databases">
        <authorList>
            <person name="Gilroy R."/>
        </authorList>
    </citation>
    <scope>NUCLEOTIDE SEQUENCE</scope>
    <source>
        <strain evidence="1">ChiHecec1B25-7008</strain>
    </source>
</reference>
<proteinExistence type="predicted"/>
<dbReference type="InterPro" id="IPR036583">
    <property type="entry name" value="23S_rRNA_IVS_sf"/>
</dbReference>
<accession>A0A9D2HST9</accession>
<dbReference type="SUPFAM" id="SSF158446">
    <property type="entry name" value="IVS-encoded protein-like"/>
    <property type="match status" value="1"/>
</dbReference>
<dbReference type="Pfam" id="PF05635">
    <property type="entry name" value="23S_rRNA_IVP"/>
    <property type="match status" value="1"/>
</dbReference>
<dbReference type="Gene3D" id="1.20.1440.60">
    <property type="entry name" value="23S rRNA-intervening sequence"/>
    <property type="match status" value="1"/>
</dbReference>
<dbReference type="PANTHER" id="PTHR38471">
    <property type="entry name" value="FOUR HELIX BUNDLE PROTEIN"/>
    <property type="match status" value="1"/>
</dbReference>
<evidence type="ECO:0000313" key="2">
    <source>
        <dbReference type="Proteomes" id="UP000823860"/>
    </source>
</evidence>
<dbReference type="CDD" id="cd16377">
    <property type="entry name" value="23S_rRNA_IVP_like"/>
    <property type="match status" value="1"/>
</dbReference>
<dbReference type="InterPro" id="IPR012657">
    <property type="entry name" value="23S_rRNA-intervening_sequence"/>
</dbReference>
<dbReference type="Proteomes" id="UP000823860">
    <property type="component" value="Unassembled WGS sequence"/>
</dbReference>
<protein>
    <submittedName>
        <fullName evidence="1">Four helix bundle protein</fullName>
    </submittedName>
</protein>
<dbReference type="NCBIfam" id="NF008911">
    <property type="entry name" value="PRK12275.1-2"/>
    <property type="match status" value="1"/>
</dbReference>
<dbReference type="EMBL" id="DWZE01000083">
    <property type="protein sequence ID" value="HJA83741.1"/>
    <property type="molecule type" value="Genomic_DNA"/>
</dbReference>
<sequence>MSIHKELIVWQKSMQLVKDLYQATKFFPKEELYGITSQMRRAAVSIPSNIAEGYGREHNKELLHFLYISLGSASELETQLIICKDINYLSEDKFNTLNEQNNEIIRMLSSLIKTRKYSPC</sequence>
<dbReference type="PANTHER" id="PTHR38471:SF2">
    <property type="entry name" value="FOUR HELIX BUNDLE PROTEIN"/>
    <property type="match status" value="1"/>
</dbReference>
<dbReference type="NCBIfam" id="TIGR02436">
    <property type="entry name" value="four helix bundle protein"/>
    <property type="match status" value="1"/>
</dbReference>
<organism evidence="1 2">
    <name type="scientific">Candidatus Bacteroides intestinavium</name>
    <dbReference type="NCBI Taxonomy" id="2838469"/>
    <lineage>
        <taxon>Bacteria</taxon>
        <taxon>Pseudomonadati</taxon>
        <taxon>Bacteroidota</taxon>
        <taxon>Bacteroidia</taxon>
        <taxon>Bacteroidales</taxon>
        <taxon>Bacteroidaceae</taxon>
        <taxon>Bacteroides</taxon>
    </lineage>
</organism>